<keyword evidence="4 6" id="KW-1133">Transmembrane helix</keyword>
<organism evidence="7 8">
    <name type="scientific">Aciduricibacillus chroicocephali</name>
    <dbReference type="NCBI Taxonomy" id="3054939"/>
    <lineage>
        <taxon>Bacteria</taxon>
        <taxon>Bacillati</taxon>
        <taxon>Bacillota</taxon>
        <taxon>Bacilli</taxon>
        <taxon>Bacillales</taxon>
        <taxon>Bacillaceae</taxon>
        <taxon>Aciduricibacillus</taxon>
    </lineage>
</organism>
<gene>
    <name evidence="7" type="ORF">QR721_11430</name>
</gene>
<feature type="transmembrane region" description="Helical" evidence="6">
    <location>
        <begin position="79"/>
        <end position="99"/>
    </location>
</feature>
<keyword evidence="8" id="KW-1185">Reference proteome</keyword>
<comment type="subcellular location">
    <subcellularLocation>
        <location evidence="1">Cell membrane</location>
        <topology evidence="1">Multi-pass membrane protein</topology>
    </subcellularLocation>
</comment>
<dbReference type="RefSeq" id="WP_348027065.1">
    <property type="nucleotide sequence ID" value="NZ_CP129113.1"/>
</dbReference>
<feature type="transmembrane region" description="Helical" evidence="6">
    <location>
        <begin position="199"/>
        <end position="218"/>
    </location>
</feature>
<keyword evidence="5 6" id="KW-0472">Membrane</keyword>
<feature type="transmembrane region" description="Helical" evidence="6">
    <location>
        <begin position="120"/>
        <end position="138"/>
    </location>
</feature>
<proteinExistence type="predicted"/>
<feature type="transmembrane region" description="Helical" evidence="6">
    <location>
        <begin position="480"/>
        <end position="499"/>
    </location>
</feature>
<sequence>MNEEKHKFKMPTTYTILFAIIFLIAVLTWIVPAGQYDTDKNGNLIPGTYKIMESHPQGFWDVAKAPIVGMLGNDKTPGAIPVSLFILIIGGFLGIVNKTKALDNGIESILKKYRGREKKLIIILMTLFSLGGTIYGMAEETLAFYPLLIAIMVSIGLDTITAVATILVATTVGSLASTVNPFATGVAAQAAGISPGEGLIWRIALYVILIAIAILYVYRYASKIEKNPEKSYVYADREKNIRRFKLESTDHSITQTQKRVLWLFILTFSLMIIGLIPWSSINQNWTFFSKLTNWITHIPILGSLIGKDITPPGDWYFTEITLLFMVMSIVIGLAAKMDEEEIVETFVNGAKDMVKVAFIVGIARGIQVVMNDGYMTATLLHYGEVYLSNLPPVLFSIITYLFYIPMSFLIYSTSGLASATMGVMSGLGDFVGVPKHIIIMAFQAGNGTVNLFSPTSALVMAVLGMTGISLGTWFKFIAKFLAIVFVIVCAFLTMVTLITS</sequence>
<feature type="transmembrane region" description="Helical" evidence="6">
    <location>
        <begin position="451"/>
        <end position="473"/>
    </location>
</feature>
<dbReference type="InterPro" id="IPR051679">
    <property type="entry name" value="DASS-Related_Transporters"/>
</dbReference>
<keyword evidence="3 6" id="KW-0812">Transmembrane</keyword>
<feature type="transmembrane region" description="Helical" evidence="6">
    <location>
        <begin position="144"/>
        <end position="168"/>
    </location>
</feature>
<feature type="transmembrane region" description="Helical" evidence="6">
    <location>
        <begin position="12"/>
        <end position="31"/>
    </location>
</feature>
<evidence type="ECO:0000256" key="5">
    <source>
        <dbReference type="ARBA" id="ARBA00023136"/>
    </source>
</evidence>
<dbReference type="PANTHER" id="PTHR43652:SF6">
    <property type="entry name" value="ARGININE REPRESSOR"/>
    <property type="match status" value="1"/>
</dbReference>
<evidence type="ECO:0000256" key="4">
    <source>
        <dbReference type="ARBA" id="ARBA00022989"/>
    </source>
</evidence>
<evidence type="ECO:0000256" key="1">
    <source>
        <dbReference type="ARBA" id="ARBA00004651"/>
    </source>
</evidence>
<evidence type="ECO:0000256" key="2">
    <source>
        <dbReference type="ARBA" id="ARBA00022475"/>
    </source>
</evidence>
<evidence type="ECO:0000313" key="8">
    <source>
        <dbReference type="Proteomes" id="UP001180087"/>
    </source>
</evidence>
<evidence type="ECO:0000313" key="7">
    <source>
        <dbReference type="EMBL" id="WLV24242.1"/>
    </source>
</evidence>
<feature type="transmembrane region" description="Helical" evidence="6">
    <location>
        <begin position="353"/>
        <end position="370"/>
    </location>
</feature>
<accession>A0ABY9KVG0</accession>
<feature type="transmembrane region" description="Helical" evidence="6">
    <location>
        <begin position="390"/>
        <end position="411"/>
    </location>
</feature>
<dbReference type="Proteomes" id="UP001180087">
    <property type="component" value="Chromosome"/>
</dbReference>
<feature type="transmembrane region" description="Helical" evidence="6">
    <location>
        <begin position="315"/>
        <end position="333"/>
    </location>
</feature>
<dbReference type="InterPro" id="IPR018385">
    <property type="entry name" value="C4_dicarb_anaerob_car-like"/>
</dbReference>
<name>A0ABY9KVG0_9BACI</name>
<dbReference type="Pfam" id="PF03606">
    <property type="entry name" value="DcuC"/>
    <property type="match status" value="1"/>
</dbReference>
<feature type="transmembrane region" description="Helical" evidence="6">
    <location>
        <begin position="175"/>
        <end position="193"/>
    </location>
</feature>
<feature type="transmembrane region" description="Helical" evidence="6">
    <location>
        <begin position="260"/>
        <end position="281"/>
    </location>
</feature>
<protein>
    <submittedName>
        <fullName evidence="7">YfcC family protein</fullName>
    </submittedName>
</protein>
<evidence type="ECO:0000256" key="3">
    <source>
        <dbReference type="ARBA" id="ARBA00022692"/>
    </source>
</evidence>
<evidence type="ECO:0000256" key="6">
    <source>
        <dbReference type="SAM" id="Phobius"/>
    </source>
</evidence>
<dbReference type="PANTHER" id="PTHR43652">
    <property type="entry name" value="BASIC AMINO ACID ANTIPORTER YFCC-RELATED"/>
    <property type="match status" value="1"/>
</dbReference>
<reference evidence="7" key="1">
    <citation type="submission" date="2023-06" db="EMBL/GenBank/DDBJ databases">
        <title>A Treasure from Seagulls: Isolation and Description of Aciduricobacillus qingdaonensis gen. nov., sp. nov., a Rare Obligately Uric Acid-utilizing Member in the Family Bacillaceae.</title>
        <authorList>
            <person name="Liu W."/>
            <person name="Wang B."/>
        </authorList>
    </citation>
    <scope>NUCLEOTIDE SEQUENCE</scope>
    <source>
        <strain evidence="7">44XB</strain>
    </source>
</reference>
<dbReference type="EMBL" id="CP129113">
    <property type="protein sequence ID" value="WLV24242.1"/>
    <property type="molecule type" value="Genomic_DNA"/>
</dbReference>
<keyword evidence="2" id="KW-1003">Cell membrane</keyword>